<dbReference type="GO" id="GO:0005737">
    <property type="term" value="C:cytoplasm"/>
    <property type="evidence" value="ECO:0007669"/>
    <property type="project" value="TreeGrafter"/>
</dbReference>
<proteinExistence type="predicted"/>
<keyword evidence="2" id="KW-1185">Reference proteome</keyword>
<dbReference type="EMBL" id="FWEV01000054">
    <property type="protein sequence ID" value="SLM28702.1"/>
    <property type="molecule type" value="Genomic_DNA"/>
</dbReference>
<dbReference type="RefSeq" id="WP_080805133.1">
    <property type="nucleotide sequence ID" value="NZ_LT828549.1"/>
</dbReference>
<dbReference type="PANTHER" id="PTHR21621">
    <property type="entry name" value="RIBOSOMAL PROTEIN S6 MODIFICATION PROTEIN"/>
    <property type="match status" value="1"/>
</dbReference>
<dbReference type="STRING" id="1246637.MTBBW1_1470015"/>
<dbReference type="PANTHER" id="PTHR21621:SF0">
    <property type="entry name" value="BETA-CITRYLGLUTAMATE SYNTHASE B-RELATED"/>
    <property type="match status" value="1"/>
</dbReference>
<sequence length="357" mass="42151">MSPLPNIAIHEGLNKSFSETLIRFEKIFEYNKIPFRRVNSSSEIFWEEIADYDLFLYNFGQRDSELQNAKAVIPLVQNEFGIKCFPDTTTCWHYDDKIRQYYLSMSAGFPMAKSWVFWNLEDALNWIEDANFPVVFKLKGGAGSTNVVLIKNKYEAINVTKKMFSLKGVSFGKIPHSNNLNYLRDFFKLFGLRRFIAEKRGRLGPKGRHPYWQIHRDYVLFQKFFCDNQYDQRVTVIGKRAFTFLRYTRPNDFRASGSGLIDYDIEKNHKSCIKIAFEISQKMNFQSMAYDFVFDENKNPHIVEISYTFVDYAVRKCPGYFDDNLNWHEGHYWPQFSVTDMLFPDLCIKQPPDSVMR</sequence>
<dbReference type="InterPro" id="IPR013815">
    <property type="entry name" value="ATP_grasp_subdomain_1"/>
</dbReference>
<organism evidence="1 2">
    <name type="scientific">Desulfamplus magnetovallimortis</name>
    <dbReference type="NCBI Taxonomy" id="1246637"/>
    <lineage>
        <taxon>Bacteria</taxon>
        <taxon>Pseudomonadati</taxon>
        <taxon>Thermodesulfobacteriota</taxon>
        <taxon>Desulfobacteria</taxon>
        <taxon>Desulfobacterales</taxon>
        <taxon>Desulfobacteraceae</taxon>
        <taxon>Desulfamplus</taxon>
    </lineage>
</organism>
<dbReference type="AlphaFoldDB" id="A0A1W1H8A9"/>
<dbReference type="GO" id="GO:0005524">
    <property type="term" value="F:ATP binding"/>
    <property type="evidence" value="ECO:0007669"/>
    <property type="project" value="InterPro"/>
</dbReference>
<dbReference type="GO" id="GO:0018169">
    <property type="term" value="F:ribosomal S6-glutamic acid ligase activity"/>
    <property type="evidence" value="ECO:0007669"/>
    <property type="project" value="TreeGrafter"/>
</dbReference>
<accession>A0A1W1H8A9</accession>
<dbReference type="Gene3D" id="3.30.1490.20">
    <property type="entry name" value="ATP-grasp fold, A domain"/>
    <property type="match status" value="1"/>
</dbReference>
<dbReference type="SUPFAM" id="SSF56059">
    <property type="entry name" value="Glutathione synthetase ATP-binding domain-like"/>
    <property type="match status" value="1"/>
</dbReference>
<reference evidence="1 2" key="1">
    <citation type="submission" date="2017-03" db="EMBL/GenBank/DDBJ databases">
        <authorList>
            <person name="Afonso C.L."/>
            <person name="Miller P.J."/>
            <person name="Scott M.A."/>
            <person name="Spackman E."/>
            <person name="Goraichik I."/>
            <person name="Dimitrov K.M."/>
            <person name="Suarez D.L."/>
            <person name="Swayne D.E."/>
        </authorList>
    </citation>
    <scope>NUCLEOTIDE SEQUENCE [LARGE SCALE GENOMIC DNA]</scope>
    <source>
        <strain evidence="1">PRJEB14757</strain>
    </source>
</reference>
<evidence type="ECO:0000313" key="2">
    <source>
        <dbReference type="Proteomes" id="UP000191931"/>
    </source>
</evidence>
<dbReference type="Proteomes" id="UP000191931">
    <property type="component" value="Unassembled WGS sequence"/>
</dbReference>
<dbReference type="GO" id="GO:0009432">
    <property type="term" value="P:SOS response"/>
    <property type="evidence" value="ECO:0007669"/>
    <property type="project" value="TreeGrafter"/>
</dbReference>
<evidence type="ECO:0000313" key="1">
    <source>
        <dbReference type="EMBL" id="SLM28702.1"/>
    </source>
</evidence>
<dbReference type="Gene3D" id="3.30.470.20">
    <property type="entry name" value="ATP-grasp fold, B domain"/>
    <property type="match status" value="1"/>
</dbReference>
<name>A0A1W1H8A9_9BACT</name>
<protein>
    <recommendedName>
        <fullName evidence="3">ATP-grasp domain-containing protein</fullName>
    </recommendedName>
</protein>
<dbReference type="OrthoDB" id="1704979at2"/>
<gene>
    <name evidence="1" type="ORF">MTBBW1_1470015</name>
</gene>
<evidence type="ECO:0008006" key="3">
    <source>
        <dbReference type="Google" id="ProtNLM"/>
    </source>
</evidence>